<evidence type="ECO:0000259" key="16">
    <source>
        <dbReference type="PROSITE" id="PS50157"/>
    </source>
</evidence>
<keyword evidence="5" id="KW-0479">Metal-binding</keyword>
<dbReference type="FunFam" id="3.30.160.60:FF:000100">
    <property type="entry name" value="Zinc finger 45-like"/>
    <property type="match status" value="1"/>
</dbReference>
<dbReference type="EMBL" id="JABFDY010000018">
    <property type="protein sequence ID" value="KAF7694232.1"/>
    <property type="molecule type" value="Genomic_DNA"/>
</dbReference>
<feature type="domain" description="C2H2-type" evidence="16">
    <location>
        <begin position="873"/>
        <end position="900"/>
    </location>
</feature>
<dbReference type="Pfam" id="PF00096">
    <property type="entry name" value="zf-C2H2"/>
    <property type="match status" value="6"/>
</dbReference>
<dbReference type="Gene3D" id="3.30.160.60">
    <property type="entry name" value="Classic Zinc Finger"/>
    <property type="match status" value="12"/>
</dbReference>
<evidence type="ECO:0000256" key="14">
    <source>
        <dbReference type="PROSITE-ProRule" id="PRU00042"/>
    </source>
</evidence>
<dbReference type="GO" id="GO:0005634">
    <property type="term" value="C:nucleus"/>
    <property type="evidence" value="ECO:0007669"/>
    <property type="project" value="UniProtKB-SubCell"/>
</dbReference>
<evidence type="ECO:0000313" key="18">
    <source>
        <dbReference type="Proteomes" id="UP000606274"/>
    </source>
</evidence>
<dbReference type="AlphaFoldDB" id="A0A8T0AMS4"/>
<evidence type="ECO:0000313" key="17">
    <source>
        <dbReference type="EMBL" id="KAF7694232.1"/>
    </source>
</evidence>
<feature type="domain" description="C2H2-type" evidence="16">
    <location>
        <begin position="789"/>
        <end position="816"/>
    </location>
</feature>
<dbReference type="FunFam" id="3.30.160.60:FF:002343">
    <property type="entry name" value="Zinc finger protein 33A"/>
    <property type="match status" value="1"/>
</dbReference>
<dbReference type="PROSITE" id="PS00028">
    <property type="entry name" value="ZINC_FINGER_C2H2_1"/>
    <property type="match status" value="13"/>
</dbReference>
<evidence type="ECO:0000256" key="13">
    <source>
        <dbReference type="ARBA" id="ARBA00023242"/>
    </source>
</evidence>
<keyword evidence="4" id="KW-1017">Isopeptide bond</keyword>
<dbReference type="InterPro" id="IPR036236">
    <property type="entry name" value="Znf_C2H2_sf"/>
</dbReference>
<dbReference type="PROSITE" id="PS50157">
    <property type="entry name" value="ZINC_FINGER_C2H2_2"/>
    <property type="match status" value="14"/>
</dbReference>
<keyword evidence="7 14" id="KW-0863">Zinc-finger</keyword>
<sequence>MLRSCSDLVQQQCWVKEECGDDDVFTQSTVKTEEHETSINTSNQGITVQLKEEHEDQKVFENTAENAQCNERSPNRGFHALLVLTSDKNKEKTKDAPMAEFVVDKQEGPTLEASGLRLPLSSVRLLVPPLRLMSAFMWQVVQEKNLVHYGKLEEFVCMVTESVPHLLTYRQRVQLILGLRARMILEMLHKPEDVKLVQMHLDRMRLPDIPTGCSVDVDSDFELSVCNFKALVLALLKDPAEKVYFFQEVFPVEYGPRYDSALKELMWELLSRLERLFPVPDFKETISWLTPAPAGMDECMQSEPKHLKALFEQHKVVSSMDHQNWAKGSSLDALNATSGDCIISSLSVPPSTHMAVTTESMVYHIQPTTVTILSQTALGQLGSEAIIVTDYSEVELDSTEVAEEPVDRCVEVHAGSTSVVEVLRNQAAVEEEEIITVSRHVKFPKDPESNRSSEEDERSLCEKSTQCEIISDVNDLRSTGNDHSNDSDGERHNKELRERTKDAPQPPVCQEDVGEPDPAQDKSMGLTCKDQAVPERRGRGRPRKNTLVPKLVQNGRRGRRPKTGKNTEKKKNEDIGEKNDGKSETFKTEHEGTENTVLSCDPNTARPINTETSENPRARYVCNTCGRKFTRTSDVRRHQLTHTGERPFRCAHCEKTFQHAWDLTKHCRKFHGEATFSCCLCPNQFVNFRSLTAHHKKSHGGELPHYCSICGQASVSEAALVQHRKTHSATQQYVCEQCGEGFDTLLQRSVHRQSHRMHRKFKCPQCDKTYSRQADVKRHLLSHTGERPHPCNLCGKSFALRAGLQKHQLTHTGERPFPCPHCPKAFNLLSIMRRHERMHTGERPFLCSQCGKRFLSLGELLKHDKSHTDARPHVCTQCQKRFKSKRALHEHVLSHSGMRPYPCKYCDKTFSKPFALNRHHLMHTGERPFACLHCEKTFLTSAELALHKRVHTGERPYVCPECPWKFRSSSELARHRRTHGQQRAYSCSYCPKIYTGISKLKNHMRMHTGEDNTKCPEDISHTVEVQEFTLTEGDATESLS</sequence>
<dbReference type="GO" id="GO:0000978">
    <property type="term" value="F:RNA polymerase II cis-regulatory region sequence-specific DNA binding"/>
    <property type="evidence" value="ECO:0007669"/>
    <property type="project" value="TreeGrafter"/>
</dbReference>
<feature type="domain" description="C2H2-type" evidence="16">
    <location>
        <begin position="957"/>
        <end position="984"/>
    </location>
</feature>
<comment type="function">
    <text evidence="1">May be involved in transcriptional regulation.</text>
</comment>
<feature type="domain" description="C2H2-type" evidence="16">
    <location>
        <begin position="901"/>
        <end position="928"/>
    </location>
</feature>
<feature type="domain" description="C2H2-type" evidence="16">
    <location>
        <begin position="985"/>
        <end position="1012"/>
    </location>
</feature>
<feature type="compositionally biased region" description="Basic and acidic residues" evidence="15">
    <location>
        <begin position="443"/>
        <end position="461"/>
    </location>
</feature>
<name>A0A8T0AMS4_SILME</name>
<reference evidence="17" key="1">
    <citation type="submission" date="2020-08" db="EMBL/GenBank/DDBJ databases">
        <title>Chromosome-level assembly of Southern catfish (Silurus meridionalis) provides insights into visual adaptation to the nocturnal and benthic lifestyles.</title>
        <authorList>
            <person name="Zhang Y."/>
            <person name="Wang D."/>
            <person name="Peng Z."/>
        </authorList>
    </citation>
    <scope>NUCLEOTIDE SEQUENCE</scope>
    <source>
        <strain evidence="17">SWU-2019-XX</strain>
        <tissue evidence="17">Muscle</tissue>
    </source>
</reference>
<dbReference type="GO" id="GO:0008270">
    <property type="term" value="F:zinc ion binding"/>
    <property type="evidence" value="ECO:0007669"/>
    <property type="project" value="UniProtKB-KW"/>
</dbReference>
<dbReference type="InterPro" id="IPR029400">
    <property type="entry name" value="TINF2_N"/>
</dbReference>
<gene>
    <name evidence="17" type="ORF">HF521_007985</name>
</gene>
<keyword evidence="12" id="KW-0804">Transcription</keyword>
<evidence type="ECO:0000256" key="7">
    <source>
        <dbReference type="ARBA" id="ARBA00022771"/>
    </source>
</evidence>
<accession>A0A8T0AMS4</accession>
<dbReference type="FunFam" id="3.30.160.60:FF:000145">
    <property type="entry name" value="Zinc finger protein 574"/>
    <property type="match status" value="1"/>
</dbReference>
<comment type="subcellular location">
    <subcellularLocation>
        <location evidence="2">Nucleus</location>
    </subcellularLocation>
</comment>
<dbReference type="GO" id="GO:0001228">
    <property type="term" value="F:DNA-binding transcription activator activity, RNA polymerase II-specific"/>
    <property type="evidence" value="ECO:0007669"/>
    <property type="project" value="TreeGrafter"/>
</dbReference>
<keyword evidence="13" id="KW-0539">Nucleus</keyword>
<feature type="compositionally biased region" description="Basic and acidic residues" evidence="15">
    <location>
        <begin position="483"/>
        <end position="502"/>
    </location>
</feature>
<feature type="domain" description="C2H2-type" evidence="16">
    <location>
        <begin position="817"/>
        <end position="844"/>
    </location>
</feature>
<feature type="domain" description="C2H2-type" evidence="16">
    <location>
        <begin position="929"/>
        <end position="956"/>
    </location>
</feature>
<dbReference type="PANTHER" id="PTHR24376">
    <property type="entry name" value="ZINC FINGER PROTEIN"/>
    <property type="match status" value="1"/>
</dbReference>
<organism evidence="17 18">
    <name type="scientific">Silurus meridionalis</name>
    <name type="common">Southern catfish</name>
    <name type="synonym">Silurus soldatovi meridionalis</name>
    <dbReference type="NCBI Taxonomy" id="175797"/>
    <lineage>
        <taxon>Eukaryota</taxon>
        <taxon>Metazoa</taxon>
        <taxon>Chordata</taxon>
        <taxon>Craniata</taxon>
        <taxon>Vertebrata</taxon>
        <taxon>Euteleostomi</taxon>
        <taxon>Actinopterygii</taxon>
        <taxon>Neopterygii</taxon>
        <taxon>Teleostei</taxon>
        <taxon>Ostariophysi</taxon>
        <taxon>Siluriformes</taxon>
        <taxon>Siluridae</taxon>
        <taxon>Silurus</taxon>
    </lineage>
</organism>
<dbReference type="SUPFAM" id="SSF57667">
    <property type="entry name" value="beta-beta-alpha zinc fingers"/>
    <property type="match status" value="7"/>
</dbReference>
<evidence type="ECO:0000256" key="6">
    <source>
        <dbReference type="ARBA" id="ARBA00022737"/>
    </source>
</evidence>
<evidence type="ECO:0000256" key="1">
    <source>
        <dbReference type="ARBA" id="ARBA00003767"/>
    </source>
</evidence>
<evidence type="ECO:0000256" key="5">
    <source>
        <dbReference type="ARBA" id="ARBA00022723"/>
    </source>
</evidence>
<comment type="caution">
    <text evidence="17">The sequence shown here is derived from an EMBL/GenBank/DDBJ whole genome shotgun (WGS) entry which is preliminary data.</text>
</comment>
<feature type="compositionally biased region" description="Polar residues" evidence="15">
    <location>
        <begin position="594"/>
        <end position="611"/>
    </location>
</feature>
<dbReference type="FunFam" id="3.30.160.60:FF:000690">
    <property type="entry name" value="Zinc finger protein 354C"/>
    <property type="match status" value="2"/>
</dbReference>
<dbReference type="Proteomes" id="UP000606274">
    <property type="component" value="Unassembled WGS sequence"/>
</dbReference>
<keyword evidence="10" id="KW-0805">Transcription regulation</keyword>
<feature type="domain" description="C2H2-type" evidence="16">
    <location>
        <begin position="845"/>
        <end position="872"/>
    </location>
</feature>
<evidence type="ECO:0000256" key="2">
    <source>
        <dbReference type="ARBA" id="ARBA00004123"/>
    </source>
</evidence>
<feature type="domain" description="C2H2-type" evidence="16">
    <location>
        <begin position="620"/>
        <end position="647"/>
    </location>
</feature>
<comment type="similarity">
    <text evidence="3">Belongs to the krueppel C2H2-type zinc-finger protein family.</text>
</comment>
<feature type="region of interest" description="Disordered" evidence="15">
    <location>
        <begin position="441"/>
        <end position="611"/>
    </location>
</feature>
<keyword evidence="18" id="KW-1185">Reference proteome</keyword>
<protein>
    <recommendedName>
        <fullName evidence="16">C2H2-type domain-containing protein</fullName>
    </recommendedName>
</protein>
<evidence type="ECO:0000256" key="10">
    <source>
        <dbReference type="ARBA" id="ARBA00023015"/>
    </source>
</evidence>
<dbReference type="SMART" id="SM00355">
    <property type="entry name" value="ZnF_C2H2"/>
    <property type="match status" value="14"/>
</dbReference>
<dbReference type="CDD" id="cd11657">
    <property type="entry name" value="TIN2_N"/>
    <property type="match status" value="1"/>
</dbReference>
<evidence type="ECO:0000256" key="4">
    <source>
        <dbReference type="ARBA" id="ARBA00022499"/>
    </source>
</evidence>
<evidence type="ECO:0000256" key="11">
    <source>
        <dbReference type="ARBA" id="ARBA00023125"/>
    </source>
</evidence>
<proteinExistence type="inferred from homology"/>
<evidence type="ECO:0000256" key="3">
    <source>
        <dbReference type="ARBA" id="ARBA00006991"/>
    </source>
</evidence>
<evidence type="ECO:0000256" key="15">
    <source>
        <dbReference type="SAM" id="MobiDB-lite"/>
    </source>
</evidence>
<dbReference type="FunFam" id="3.30.160.60:FF:000624">
    <property type="entry name" value="zinc finger protein 697"/>
    <property type="match status" value="1"/>
</dbReference>
<evidence type="ECO:0000256" key="8">
    <source>
        <dbReference type="ARBA" id="ARBA00022833"/>
    </source>
</evidence>
<feature type="domain" description="C2H2-type" evidence="16">
    <location>
        <begin position="676"/>
        <end position="704"/>
    </location>
</feature>
<evidence type="ECO:0000256" key="12">
    <source>
        <dbReference type="ARBA" id="ARBA00023163"/>
    </source>
</evidence>
<evidence type="ECO:0000256" key="9">
    <source>
        <dbReference type="ARBA" id="ARBA00022843"/>
    </source>
</evidence>
<dbReference type="FunFam" id="3.30.160.60:FF:000247">
    <property type="entry name" value="Zinc finger protein 236"/>
    <property type="match status" value="1"/>
</dbReference>
<keyword evidence="8" id="KW-0862">Zinc</keyword>
<dbReference type="FunFam" id="3.30.160.60:FF:000060">
    <property type="entry name" value="zinc finger protein 436"/>
    <property type="match status" value="1"/>
</dbReference>
<keyword evidence="9" id="KW-0832">Ubl conjugation</keyword>
<feature type="domain" description="C2H2-type" evidence="16">
    <location>
        <begin position="705"/>
        <end position="732"/>
    </location>
</feature>
<feature type="domain" description="C2H2-type" evidence="16">
    <location>
        <begin position="648"/>
        <end position="671"/>
    </location>
</feature>
<keyword evidence="11" id="KW-0238">DNA-binding</keyword>
<feature type="domain" description="C2H2-type" evidence="16">
    <location>
        <begin position="733"/>
        <end position="760"/>
    </location>
</feature>
<dbReference type="InterPro" id="IPR013087">
    <property type="entry name" value="Znf_C2H2_type"/>
</dbReference>
<dbReference type="FunFam" id="3.30.160.60:FF:000744">
    <property type="entry name" value="zinc finger E-box-binding homeobox 1"/>
    <property type="match status" value="1"/>
</dbReference>
<dbReference type="Pfam" id="PF14973">
    <property type="entry name" value="TINF2_N"/>
    <property type="match status" value="1"/>
</dbReference>
<feature type="compositionally biased region" description="Basic and acidic residues" evidence="15">
    <location>
        <begin position="565"/>
        <end position="593"/>
    </location>
</feature>
<feature type="domain" description="C2H2-type" evidence="16">
    <location>
        <begin position="761"/>
        <end position="788"/>
    </location>
</feature>
<dbReference type="PANTHER" id="PTHR24376:SF38">
    <property type="entry name" value="ZINC FINGER PROTEIN 445"/>
    <property type="match status" value="1"/>
</dbReference>
<keyword evidence="6" id="KW-0677">Repeat</keyword>